<proteinExistence type="inferred from homology"/>
<reference evidence="9" key="1">
    <citation type="journal article" date="2019" name="Int. J. Syst. Evol. Microbiol.">
        <title>The Global Catalogue of Microorganisms (GCM) 10K type strain sequencing project: providing services to taxonomists for standard genome sequencing and annotation.</title>
        <authorList>
            <consortium name="The Broad Institute Genomics Platform"/>
            <consortium name="The Broad Institute Genome Sequencing Center for Infectious Disease"/>
            <person name="Wu L."/>
            <person name="Ma J."/>
        </authorList>
    </citation>
    <scope>NUCLEOTIDE SEQUENCE [LARGE SCALE GENOMIC DNA]</scope>
    <source>
        <strain evidence="9">CCM 7044</strain>
    </source>
</reference>
<dbReference type="SMART" id="SM00028">
    <property type="entry name" value="TPR"/>
    <property type="match status" value="3"/>
</dbReference>
<dbReference type="SUPFAM" id="SSF46894">
    <property type="entry name" value="C-terminal effector domain of the bipartite response regulators"/>
    <property type="match status" value="1"/>
</dbReference>
<keyword evidence="9" id="KW-1185">Reference proteome</keyword>
<dbReference type="InterPro" id="IPR036388">
    <property type="entry name" value="WH-like_DNA-bd_sf"/>
</dbReference>
<evidence type="ECO:0000256" key="5">
    <source>
        <dbReference type="PROSITE-ProRule" id="PRU01091"/>
    </source>
</evidence>
<dbReference type="PANTHER" id="PTHR35807">
    <property type="entry name" value="TRANSCRIPTIONAL REGULATOR REDD-RELATED"/>
    <property type="match status" value="1"/>
</dbReference>
<protein>
    <submittedName>
        <fullName evidence="8">BTAD domain-containing putative transcriptional regulator</fullName>
    </submittedName>
</protein>
<dbReference type="PANTHER" id="PTHR35807:SF1">
    <property type="entry name" value="TRANSCRIPTIONAL REGULATOR REDD"/>
    <property type="match status" value="1"/>
</dbReference>
<dbReference type="InterPro" id="IPR016032">
    <property type="entry name" value="Sig_transdc_resp-reg_C-effctor"/>
</dbReference>
<dbReference type="PROSITE" id="PS51755">
    <property type="entry name" value="OMPR_PHOB"/>
    <property type="match status" value="1"/>
</dbReference>
<dbReference type="CDD" id="cd15831">
    <property type="entry name" value="BTAD"/>
    <property type="match status" value="1"/>
</dbReference>
<keyword evidence="3 5" id="KW-0238">DNA-binding</keyword>
<keyword evidence="2" id="KW-0805">Transcription regulation</keyword>
<feature type="DNA-binding region" description="OmpR/PhoB-type" evidence="5">
    <location>
        <begin position="1"/>
        <end position="92"/>
    </location>
</feature>
<dbReference type="SMART" id="SM00382">
    <property type="entry name" value="AAA"/>
    <property type="match status" value="1"/>
</dbReference>
<dbReference type="Pfam" id="PF00931">
    <property type="entry name" value="NB-ARC"/>
    <property type="match status" value="1"/>
</dbReference>
<evidence type="ECO:0000256" key="2">
    <source>
        <dbReference type="ARBA" id="ARBA00023015"/>
    </source>
</evidence>
<evidence type="ECO:0000256" key="6">
    <source>
        <dbReference type="SAM" id="MobiDB-lite"/>
    </source>
</evidence>
<dbReference type="Gene3D" id="1.10.10.10">
    <property type="entry name" value="Winged helix-like DNA-binding domain superfamily/Winged helix DNA-binding domain"/>
    <property type="match status" value="1"/>
</dbReference>
<dbReference type="Pfam" id="PF13424">
    <property type="entry name" value="TPR_12"/>
    <property type="match status" value="1"/>
</dbReference>
<dbReference type="Gene3D" id="3.40.50.300">
    <property type="entry name" value="P-loop containing nucleotide triphosphate hydrolases"/>
    <property type="match status" value="1"/>
</dbReference>
<dbReference type="EMBL" id="JBHUOG010000002">
    <property type="protein sequence ID" value="MFD2796846.1"/>
    <property type="molecule type" value="Genomic_DNA"/>
</dbReference>
<evidence type="ECO:0000256" key="1">
    <source>
        <dbReference type="ARBA" id="ARBA00005820"/>
    </source>
</evidence>
<evidence type="ECO:0000313" key="8">
    <source>
        <dbReference type="EMBL" id="MFD2796846.1"/>
    </source>
</evidence>
<organism evidence="8 9">
    <name type="scientific">Promicromonospora vindobonensis</name>
    <dbReference type="NCBI Taxonomy" id="195748"/>
    <lineage>
        <taxon>Bacteria</taxon>
        <taxon>Bacillati</taxon>
        <taxon>Actinomycetota</taxon>
        <taxon>Actinomycetes</taxon>
        <taxon>Micrococcales</taxon>
        <taxon>Promicromonosporaceae</taxon>
        <taxon>Promicromonospora</taxon>
    </lineage>
</organism>
<accession>A0ABW5VZV9</accession>
<dbReference type="InterPro" id="IPR051677">
    <property type="entry name" value="AfsR-DnrI-RedD_regulator"/>
</dbReference>
<evidence type="ECO:0000256" key="3">
    <source>
        <dbReference type="ARBA" id="ARBA00023125"/>
    </source>
</evidence>
<gene>
    <name evidence="8" type="ORF">ACFS27_25030</name>
</gene>
<feature type="compositionally biased region" description="Pro residues" evidence="6">
    <location>
        <begin position="264"/>
        <end position="275"/>
    </location>
</feature>
<feature type="domain" description="OmpR/PhoB-type" evidence="7">
    <location>
        <begin position="1"/>
        <end position="92"/>
    </location>
</feature>
<feature type="region of interest" description="Disordered" evidence="6">
    <location>
        <begin position="247"/>
        <end position="285"/>
    </location>
</feature>
<dbReference type="Pfam" id="PF03704">
    <property type="entry name" value="BTAD"/>
    <property type="match status" value="1"/>
</dbReference>
<dbReference type="Proteomes" id="UP001597479">
    <property type="component" value="Unassembled WGS sequence"/>
</dbReference>
<keyword evidence="4" id="KW-0804">Transcription</keyword>
<dbReference type="PRINTS" id="PR00364">
    <property type="entry name" value="DISEASERSIST"/>
</dbReference>
<dbReference type="InterPro" id="IPR002182">
    <property type="entry name" value="NB-ARC"/>
</dbReference>
<dbReference type="SMART" id="SM01043">
    <property type="entry name" value="BTAD"/>
    <property type="match status" value="1"/>
</dbReference>
<evidence type="ECO:0000256" key="4">
    <source>
        <dbReference type="ARBA" id="ARBA00023163"/>
    </source>
</evidence>
<dbReference type="Gene3D" id="1.25.40.10">
    <property type="entry name" value="Tetratricopeptide repeat domain"/>
    <property type="match status" value="2"/>
</dbReference>
<name>A0ABW5VZV9_9MICO</name>
<evidence type="ECO:0000259" key="7">
    <source>
        <dbReference type="PROSITE" id="PS51755"/>
    </source>
</evidence>
<dbReference type="InterPro" id="IPR027417">
    <property type="entry name" value="P-loop_NTPase"/>
</dbReference>
<sequence length="955" mass="103457">MRVRILGPVEISDGRAWYPVTGRGGAVLGSLVARAPRPVTVDEIIDDVWEGRAPKSAPTQVYGSVHKLRQVLHDGDDGAALRRSDKGYLLSVGPLGVDAGRFTSGVEAGLDMFRTGRLEESAEALGEALSVWRGDPFDGLPPGGAATALSLRLENLRATAVQHRLEARIECGEHADVIGELHEQVDRHPFREDLWRHLLVALYRSGREAEALQEYGRLRQTLTDELGTDPSRTTQAVYQQILDRKLPPATSSAGAVTTAQAPAPSDPPDPEPTPATPVRQLPPGVADFAGRTREMLALESFVDEHDSPDAPLVVVVNGAPGTGKSTLAVHLARSVRHRYPDTQLYLDLAGTSPSPREPDELLATMLHSLGRFGHPLPGSVAARSALLRSMLAERRTLLVLDDAATAAQVVPLLPPNGASTVIVTGRSALTDLPGARHLHIDTLQPDDAERLLARIVGRDRVDLEPAEARSIVRLCGYLPLSIRIIGGRLLGRPSWPLRQLRLRLSDESRRLAEMRLGDLDLRASLDLSLTSLPPEALLAFDLFGLLGPHDVPGWVLGALLDRPDHERLLDLLVDAGLLQPARQDGVGQARYRMHDLVRAHARQRALDRGDGTCRAAVRRVVRTWERLVRHQRTGRPPSLFDPLDADPLDEPGAHGASPVALLARQLDGDAPAWLAAERQALLAAVRLAREWELAGPGRRLVSALACFYDEQALYDDWRTGHEVMLTCPGLDPADRGELLRGLGQVLVYTGDLEAAAGHFQGSVTSHRSAGQTMGAALALASLGTIHRLRGRLAQAEDSVRAALAVVVETGDAPKESLLRGSIGRVLAAQGRPAQARPWYDEALRLARECGDVHREAVTLRDLGSLEHESGRPGPAAAYLERSLALFRDLGDERCTAMTLLRRGPVLVDLADVSGARFALTEAARLFHLAGLWDEEDRCRSLLSDLDVELLIPPAP</sequence>
<dbReference type="InterPro" id="IPR011990">
    <property type="entry name" value="TPR-like_helical_dom_sf"/>
</dbReference>
<evidence type="ECO:0000313" key="9">
    <source>
        <dbReference type="Proteomes" id="UP001597479"/>
    </source>
</evidence>
<comment type="similarity">
    <text evidence="1">Belongs to the AfsR/DnrI/RedD regulatory family.</text>
</comment>
<dbReference type="SUPFAM" id="SSF52540">
    <property type="entry name" value="P-loop containing nucleoside triphosphate hydrolases"/>
    <property type="match status" value="1"/>
</dbReference>
<comment type="caution">
    <text evidence="8">The sequence shown here is derived from an EMBL/GenBank/DDBJ whole genome shotgun (WGS) entry which is preliminary data.</text>
</comment>
<dbReference type="InterPro" id="IPR001867">
    <property type="entry name" value="OmpR/PhoB-type_DNA-bd"/>
</dbReference>
<dbReference type="RefSeq" id="WP_377189134.1">
    <property type="nucleotide sequence ID" value="NZ_JBHUOG010000002.1"/>
</dbReference>
<dbReference type="InterPro" id="IPR003593">
    <property type="entry name" value="AAA+_ATPase"/>
</dbReference>
<dbReference type="InterPro" id="IPR005158">
    <property type="entry name" value="BTAD"/>
</dbReference>
<dbReference type="SUPFAM" id="SSF48452">
    <property type="entry name" value="TPR-like"/>
    <property type="match status" value="2"/>
</dbReference>
<dbReference type="InterPro" id="IPR019734">
    <property type="entry name" value="TPR_rpt"/>
</dbReference>